<feature type="transmembrane region" description="Helical" evidence="1">
    <location>
        <begin position="6"/>
        <end position="32"/>
    </location>
</feature>
<sequence>MKKKLIYKYTGVGLICSSIVLSIISVSLALILRSKKLTFFSKENIYIESISVKMRDDTIIKGLIYVDIALKEDETKSIPTILLLHGIN</sequence>
<dbReference type="AlphaFoldDB" id="A0A0F9JEJ8"/>
<protein>
    <submittedName>
        <fullName evidence="2">Uncharacterized protein</fullName>
    </submittedName>
</protein>
<name>A0A0F9JEJ8_9ZZZZ</name>
<keyword evidence="1" id="KW-1133">Transmembrane helix</keyword>
<organism evidence="2">
    <name type="scientific">marine sediment metagenome</name>
    <dbReference type="NCBI Taxonomy" id="412755"/>
    <lineage>
        <taxon>unclassified sequences</taxon>
        <taxon>metagenomes</taxon>
        <taxon>ecological metagenomes</taxon>
    </lineage>
</organism>
<accession>A0A0F9JEJ8</accession>
<reference evidence="2" key="1">
    <citation type="journal article" date="2015" name="Nature">
        <title>Complex archaea that bridge the gap between prokaryotes and eukaryotes.</title>
        <authorList>
            <person name="Spang A."/>
            <person name="Saw J.H."/>
            <person name="Jorgensen S.L."/>
            <person name="Zaremba-Niedzwiedzka K."/>
            <person name="Martijn J."/>
            <person name="Lind A.E."/>
            <person name="van Eijk R."/>
            <person name="Schleper C."/>
            <person name="Guy L."/>
            <person name="Ettema T.J."/>
        </authorList>
    </citation>
    <scope>NUCLEOTIDE SEQUENCE</scope>
</reference>
<gene>
    <name evidence="2" type="ORF">LCGC14_1464880</name>
</gene>
<evidence type="ECO:0000313" key="2">
    <source>
        <dbReference type="EMBL" id="KKM68043.1"/>
    </source>
</evidence>
<keyword evidence="1" id="KW-0472">Membrane</keyword>
<comment type="caution">
    <text evidence="2">The sequence shown here is derived from an EMBL/GenBank/DDBJ whole genome shotgun (WGS) entry which is preliminary data.</text>
</comment>
<keyword evidence="1" id="KW-0812">Transmembrane</keyword>
<dbReference type="EMBL" id="LAZR01010241">
    <property type="protein sequence ID" value="KKM68043.1"/>
    <property type="molecule type" value="Genomic_DNA"/>
</dbReference>
<proteinExistence type="predicted"/>
<evidence type="ECO:0000256" key="1">
    <source>
        <dbReference type="SAM" id="Phobius"/>
    </source>
</evidence>